<dbReference type="EMBL" id="JAACJJ010000058">
    <property type="protein sequence ID" value="KAF5310221.1"/>
    <property type="molecule type" value="Genomic_DNA"/>
</dbReference>
<dbReference type="AlphaFoldDB" id="A0A8H5ASS2"/>
<comment type="caution">
    <text evidence="3">The sequence shown here is derived from an EMBL/GenBank/DDBJ whole genome shotgun (WGS) entry which is preliminary data.</text>
</comment>
<dbReference type="Pfam" id="PF20151">
    <property type="entry name" value="DUF6533"/>
    <property type="match status" value="1"/>
</dbReference>
<sequence>MSDMDFYDMRREAINHKYLAFVSLTLVIWECIIALKGEIRFIWRCPSWKTKVTYLFARYFAIGYLSVNLALTFKWTTLFPVPRSMCIRWYAQHISAYSAQYVVSHVTLLRRVFDLNKGRDVAFTFVAFHLAEGASVVFSSKRSVGAMTFDPTCSALSVSKDSFLFLAFFVSGQVMIWSLIIRRVWKPDGRDSPPLDVRAKLYRVWYEGDGKAAWAACFIGIVVNGVYSYARQRVEPTYTFGWPISFLSIATCRYILSLEKEAYIRSRFSRRNSKGKERAIQPPDDIEDGIEITTTTNAVGPSNLMGRHGFARSSRSRSSVLSSDWAQPIGLHSLVTIASTASTEPPSEVMLYTSPTNSIMSYERRRSRTASMGTQETELTEITAPSGSNVSTDIEIGSMHTSSSVNSEELRDFWNETWNRTAHQAGSFIG</sequence>
<feature type="transmembrane region" description="Helical" evidence="1">
    <location>
        <begin position="18"/>
        <end position="35"/>
    </location>
</feature>
<proteinExistence type="predicted"/>
<reference evidence="3 4" key="1">
    <citation type="journal article" date="2020" name="ISME J.">
        <title>Uncovering the hidden diversity of litter-decomposition mechanisms in mushroom-forming fungi.</title>
        <authorList>
            <person name="Floudas D."/>
            <person name="Bentzer J."/>
            <person name="Ahren D."/>
            <person name="Johansson T."/>
            <person name="Persson P."/>
            <person name="Tunlid A."/>
        </authorList>
    </citation>
    <scope>NUCLEOTIDE SEQUENCE [LARGE SCALE GENOMIC DNA]</scope>
    <source>
        <strain evidence="3 4">CBS 101986</strain>
    </source>
</reference>
<feature type="transmembrane region" description="Helical" evidence="1">
    <location>
        <begin position="212"/>
        <end position="230"/>
    </location>
</feature>
<accession>A0A8H5ASS2</accession>
<keyword evidence="1" id="KW-0472">Membrane</keyword>
<feature type="domain" description="DUF6533" evidence="2">
    <location>
        <begin position="18"/>
        <end position="62"/>
    </location>
</feature>
<dbReference type="Proteomes" id="UP000567179">
    <property type="component" value="Unassembled WGS sequence"/>
</dbReference>
<protein>
    <recommendedName>
        <fullName evidence="2">DUF6533 domain-containing protein</fullName>
    </recommendedName>
</protein>
<evidence type="ECO:0000313" key="4">
    <source>
        <dbReference type="Proteomes" id="UP000567179"/>
    </source>
</evidence>
<gene>
    <name evidence="3" type="ORF">D9619_010255</name>
</gene>
<feature type="transmembrane region" description="Helical" evidence="1">
    <location>
        <begin position="163"/>
        <end position="181"/>
    </location>
</feature>
<evidence type="ECO:0000256" key="1">
    <source>
        <dbReference type="SAM" id="Phobius"/>
    </source>
</evidence>
<keyword evidence="4" id="KW-1185">Reference proteome</keyword>
<name>A0A8H5ASS2_9AGAR</name>
<feature type="transmembrane region" description="Helical" evidence="1">
    <location>
        <begin position="56"/>
        <end position="77"/>
    </location>
</feature>
<dbReference type="OrthoDB" id="3206101at2759"/>
<keyword evidence="1" id="KW-0812">Transmembrane</keyword>
<evidence type="ECO:0000313" key="3">
    <source>
        <dbReference type="EMBL" id="KAF5310221.1"/>
    </source>
</evidence>
<organism evidence="3 4">
    <name type="scientific">Psilocybe cf. subviscida</name>
    <dbReference type="NCBI Taxonomy" id="2480587"/>
    <lineage>
        <taxon>Eukaryota</taxon>
        <taxon>Fungi</taxon>
        <taxon>Dikarya</taxon>
        <taxon>Basidiomycota</taxon>
        <taxon>Agaricomycotina</taxon>
        <taxon>Agaricomycetes</taxon>
        <taxon>Agaricomycetidae</taxon>
        <taxon>Agaricales</taxon>
        <taxon>Agaricineae</taxon>
        <taxon>Strophariaceae</taxon>
        <taxon>Psilocybe</taxon>
    </lineage>
</organism>
<feature type="transmembrane region" description="Helical" evidence="1">
    <location>
        <begin position="236"/>
        <end position="256"/>
    </location>
</feature>
<keyword evidence="1" id="KW-1133">Transmembrane helix</keyword>
<evidence type="ECO:0000259" key="2">
    <source>
        <dbReference type="Pfam" id="PF20151"/>
    </source>
</evidence>
<dbReference type="InterPro" id="IPR045340">
    <property type="entry name" value="DUF6533"/>
</dbReference>